<feature type="compositionally biased region" description="Basic and acidic residues" evidence="1">
    <location>
        <begin position="29"/>
        <end position="38"/>
    </location>
</feature>
<evidence type="ECO:0000313" key="3">
    <source>
        <dbReference type="EMBL" id="KAL1564761.1"/>
    </source>
</evidence>
<dbReference type="EMBL" id="JBEAFC010000003">
    <property type="protein sequence ID" value="KAL1564761.1"/>
    <property type="molecule type" value="Genomic_DNA"/>
</dbReference>
<feature type="domain" description="Myb/SANT-like" evidence="2">
    <location>
        <begin position="38"/>
        <end position="133"/>
    </location>
</feature>
<sequence>MVDRQCSKFVVGTGPQTQGGSDIGCNKPNKSDKTRRGWSSREEKILLASLKELVAQGWKSDNGFKSGYLNKLEEALRRDFSNTDIRGTPHITSKITAWKKSYYSLQGILSRSGIGFNLDGDHRIECENEQWEQIVKVDENAKSMRNKSWPYWEEWKEIFGHDRANGKNVEDVTESVNELHAHDNVGNMGVDGDYHVNLEDIFVNGNVPNSAPNDTTKDDVCQGKRDNPPPKRCSKKRKVDDGMDAFHDLFSKMHEENNSRLEALSNRIGYEVDISKARKEVYDHLSRIPVLTIHDKLDVCDVLIKEPNRLDFFMGLPDDARSIYVMRILSGKEN</sequence>
<dbReference type="Proteomes" id="UP001567538">
    <property type="component" value="Unassembled WGS sequence"/>
</dbReference>
<gene>
    <name evidence="3" type="ORF">AAHA92_07063</name>
</gene>
<protein>
    <recommendedName>
        <fullName evidence="2">Myb/SANT-like domain-containing protein</fullName>
    </recommendedName>
</protein>
<keyword evidence="4" id="KW-1185">Reference proteome</keyword>
<feature type="compositionally biased region" description="Basic and acidic residues" evidence="1">
    <location>
        <begin position="215"/>
        <end position="229"/>
    </location>
</feature>
<dbReference type="PANTHER" id="PTHR46250">
    <property type="entry name" value="MYB/SANT-LIKE DNA-BINDING DOMAIN PROTEIN-RELATED"/>
    <property type="match status" value="1"/>
</dbReference>
<dbReference type="InterPro" id="IPR024752">
    <property type="entry name" value="Myb/SANT-like_dom"/>
</dbReference>
<dbReference type="PANTHER" id="PTHR46250:SF15">
    <property type="entry name" value="OS01G0523800 PROTEIN"/>
    <property type="match status" value="1"/>
</dbReference>
<evidence type="ECO:0000256" key="1">
    <source>
        <dbReference type="SAM" id="MobiDB-lite"/>
    </source>
</evidence>
<evidence type="ECO:0000259" key="2">
    <source>
        <dbReference type="Pfam" id="PF12776"/>
    </source>
</evidence>
<dbReference type="Pfam" id="PF12776">
    <property type="entry name" value="Myb_DNA-bind_3"/>
    <property type="match status" value="1"/>
</dbReference>
<feature type="region of interest" description="Disordered" evidence="1">
    <location>
        <begin position="10"/>
        <end position="38"/>
    </location>
</feature>
<evidence type="ECO:0000313" key="4">
    <source>
        <dbReference type="Proteomes" id="UP001567538"/>
    </source>
</evidence>
<dbReference type="AlphaFoldDB" id="A0ABD1IBS7"/>
<feature type="region of interest" description="Disordered" evidence="1">
    <location>
        <begin position="205"/>
        <end position="237"/>
    </location>
</feature>
<comment type="caution">
    <text evidence="3">The sequence shown here is derived from an EMBL/GenBank/DDBJ whole genome shotgun (WGS) entry which is preliminary data.</text>
</comment>
<proteinExistence type="predicted"/>
<accession>A0ABD1IBS7</accession>
<reference evidence="3 4" key="1">
    <citation type="submission" date="2024-06" db="EMBL/GenBank/DDBJ databases">
        <title>A chromosome level genome sequence of Diviner's sage (Salvia divinorum).</title>
        <authorList>
            <person name="Ford S.A."/>
            <person name="Ro D.-K."/>
            <person name="Ness R.W."/>
            <person name="Phillips M.A."/>
        </authorList>
    </citation>
    <scope>NUCLEOTIDE SEQUENCE [LARGE SCALE GENOMIC DNA]</scope>
    <source>
        <strain evidence="3">SAF-2024a</strain>
        <tissue evidence="3">Leaf</tissue>
    </source>
</reference>
<name>A0ABD1IBS7_SALDI</name>
<organism evidence="3 4">
    <name type="scientific">Salvia divinorum</name>
    <name type="common">Maria pastora</name>
    <name type="synonym">Diviner's sage</name>
    <dbReference type="NCBI Taxonomy" id="28513"/>
    <lineage>
        <taxon>Eukaryota</taxon>
        <taxon>Viridiplantae</taxon>
        <taxon>Streptophyta</taxon>
        <taxon>Embryophyta</taxon>
        <taxon>Tracheophyta</taxon>
        <taxon>Spermatophyta</taxon>
        <taxon>Magnoliopsida</taxon>
        <taxon>eudicotyledons</taxon>
        <taxon>Gunneridae</taxon>
        <taxon>Pentapetalae</taxon>
        <taxon>asterids</taxon>
        <taxon>lamiids</taxon>
        <taxon>Lamiales</taxon>
        <taxon>Lamiaceae</taxon>
        <taxon>Nepetoideae</taxon>
        <taxon>Mentheae</taxon>
        <taxon>Salviinae</taxon>
        <taxon>Salvia</taxon>
        <taxon>Salvia subgen. Calosphace</taxon>
    </lineage>
</organism>